<evidence type="ECO:0000313" key="1">
    <source>
        <dbReference type="EMBL" id="KAA8518193.1"/>
    </source>
</evidence>
<reference evidence="1 2" key="1">
    <citation type="submission" date="2019-09" db="EMBL/GenBank/DDBJ databases">
        <title>A chromosome-level genome assembly of the Chinese tupelo Nyssa sinensis.</title>
        <authorList>
            <person name="Yang X."/>
            <person name="Kang M."/>
            <person name="Yang Y."/>
            <person name="Xiong H."/>
            <person name="Wang M."/>
            <person name="Zhang Z."/>
            <person name="Wang Z."/>
            <person name="Wu H."/>
            <person name="Ma T."/>
            <person name="Liu J."/>
            <person name="Xi Z."/>
        </authorList>
    </citation>
    <scope>NUCLEOTIDE SEQUENCE [LARGE SCALE GENOMIC DNA]</scope>
    <source>
        <strain evidence="1">J267</strain>
        <tissue evidence="1">Leaf</tissue>
    </source>
</reference>
<proteinExistence type="predicted"/>
<dbReference type="AlphaFoldDB" id="A0A5J4ZHL1"/>
<evidence type="ECO:0000313" key="2">
    <source>
        <dbReference type="Proteomes" id="UP000325577"/>
    </source>
</evidence>
<name>A0A5J4ZHL1_9ASTE</name>
<accession>A0A5J4ZHL1</accession>
<gene>
    <name evidence="1" type="ORF">F0562_015667</name>
</gene>
<keyword evidence="2" id="KW-1185">Reference proteome</keyword>
<dbReference type="Proteomes" id="UP000325577">
    <property type="component" value="Linkage Group LG7"/>
</dbReference>
<organism evidence="1 2">
    <name type="scientific">Nyssa sinensis</name>
    <dbReference type="NCBI Taxonomy" id="561372"/>
    <lineage>
        <taxon>Eukaryota</taxon>
        <taxon>Viridiplantae</taxon>
        <taxon>Streptophyta</taxon>
        <taxon>Embryophyta</taxon>
        <taxon>Tracheophyta</taxon>
        <taxon>Spermatophyta</taxon>
        <taxon>Magnoliopsida</taxon>
        <taxon>eudicotyledons</taxon>
        <taxon>Gunneridae</taxon>
        <taxon>Pentapetalae</taxon>
        <taxon>asterids</taxon>
        <taxon>Cornales</taxon>
        <taxon>Nyssaceae</taxon>
        <taxon>Nyssa</taxon>
    </lineage>
</organism>
<sequence>MFTVGDDSIVVDLQNDVNDVVGMFCDGDEHDVVTLEYSGDGGYWVMKDLSSETMKALMMRHGVDENSVVSFNFSVIS</sequence>
<dbReference type="EMBL" id="CM018050">
    <property type="protein sequence ID" value="KAA8518193.1"/>
    <property type="molecule type" value="Genomic_DNA"/>
</dbReference>
<protein>
    <submittedName>
        <fullName evidence="1">Uncharacterized protein</fullName>
    </submittedName>
</protein>